<dbReference type="EMBL" id="PFFQ01000039">
    <property type="protein sequence ID" value="PIW16266.1"/>
    <property type="molecule type" value="Genomic_DNA"/>
</dbReference>
<organism evidence="2 3">
    <name type="scientific">bacterium (Candidatus Blackallbacteria) CG17_big_fil_post_rev_8_21_14_2_50_48_46</name>
    <dbReference type="NCBI Taxonomy" id="2014261"/>
    <lineage>
        <taxon>Bacteria</taxon>
        <taxon>Candidatus Blackallbacteria</taxon>
    </lineage>
</organism>
<evidence type="ECO:0000313" key="3">
    <source>
        <dbReference type="Proteomes" id="UP000231019"/>
    </source>
</evidence>
<evidence type="ECO:0000256" key="1">
    <source>
        <dbReference type="SAM" id="Coils"/>
    </source>
</evidence>
<dbReference type="AlphaFoldDB" id="A0A2M7G367"/>
<feature type="coiled-coil region" evidence="1">
    <location>
        <begin position="719"/>
        <end position="746"/>
    </location>
</feature>
<proteinExistence type="predicted"/>
<name>A0A2M7G367_9BACT</name>
<comment type="caution">
    <text evidence="2">The sequence shown here is derived from an EMBL/GenBank/DDBJ whole genome shotgun (WGS) entry which is preliminary data.</text>
</comment>
<accession>A0A2M7G367</accession>
<reference evidence="2 3" key="1">
    <citation type="submission" date="2017-09" db="EMBL/GenBank/DDBJ databases">
        <title>Depth-based differentiation of microbial function through sediment-hosted aquifers and enrichment of novel symbionts in the deep terrestrial subsurface.</title>
        <authorList>
            <person name="Probst A.J."/>
            <person name="Ladd B."/>
            <person name="Jarett J.K."/>
            <person name="Geller-Mcgrath D.E."/>
            <person name="Sieber C.M."/>
            <person name="Emerson J.B."/>
            <person name="Anantharaman K."/>
            <person name="Thomas B.C."/>
            <person name="Malmstrom R."/>
            <person name="Stieglmeier M."/>
            <person name="Klingl A."/>
            <person name="Woyke T."/>
            <person name="Ryan C.M."/>
            <person name="Banfield J.F."/>
        </authorList>
    </citation>
    <scope>NUCLEOTIDE SEQUENCE [LARGE SCALE GENOMIC DNA]</scope>
    <source>
        <strain evidence="2">CG17_big_fil_post_rev_8_21_14_2_50_48_46</strain>
    </source>
</reference>
<protein>
    <recommendedName>
        <fullName evidence="4">FlgD Ig-like domain-containing protein</fullName>
    </recommendedName>
</protein>
<evidence type="ECO:0000313" key="2">
    <source>
        <dbReference type="EMBL" id="PIW16266.1"/>
    </source>
</evidence>
<evidence type="ECO:0008006" key="4">
    <source>
        <dbReference type="Google" id="ProtNLM"/>
    </source>
</evidence>
<keyword evidence="1" id="KW-0175">Coiled coil</keyword>
<dbReference type="Proteomes" id="UP000231019">
    <property type="component" value="Unassembled WGS sequence"/>
</dbReference>
<gene>
    <name evidence="2" type="ORF">COW36_14170</name>
</gene>
<sequence length="1039" mass="116082">MDGANLGCIIVLASRLSPLALSLTLLLGSCQFAPPVTQPAKLTPQVSTLSSTELNQKRKEFFSKLRAKRLQEKGFSIKNHVSYTYGEPTVSSTQVQIAGSGLAPGLIFEPVEKPSYLSNPDFHMRAWFLEEHIGMSFKQVYSLIVGNLSQTNEMHFDGSSPYDEIILSSTPDGTGGIQLGESGDDIMCSFGSDFYYSSQYKQNRFKVGNGGIQGPLKLSPALKARGGNFYGILNCTLERPDQIIAPPREEWKYGGGPNGTDWAFWPANQTVNFTWSDLYLVNSWSARISPPKYVEITVEPKILYPASTALEWPGTINFNLDTGPNEVTWVEVYEEIVDEYGGVRWGPLLSHVASPDGEGSRVVTWDGKDDQGNYLPPGNYVAYAFGYSWEDFDTFTIAEVPVVASPTPTPSPEPTPTPLEECPYSMAWTPSGLQALEEKLNALTLPIQEDINKYQQILNQISQLDQRLIAEGVLTDTPSPAVSVKAQRLLDKKAAFQTQKTQLQVKIQNDLQLTENHRQELSQQINQNLYILSQADALAQEKPNSFEAYKQALDLDLTLFQDDFEGNLSSLLEASETFVEEIRITELFLQDYLYENFNQFSSADSGQNESYLIEKISDIQTPRQLLRFVFNRIQQQRTKLIQEKAQVSQDISLELEGVKSEVLNHLEDLDDAITLSLIAEGVIHPDTLEYQAQSGFSIQQYNPNFDPMTFIWEAAGKDLNAANLELKQKKAAFDQAKGKADALIDQIPIGVMEQILKASFDLQDGLGTWDEMKRSGQAQQILDGYRNVQKGMQFAGLLPEKSEDIALMMFGIKQAKGTYKAAKYGTEGALASLRKWRAANKGHKAMPLVEKKIKDLEAHAKKFQRKGQLLGKKCVGNKNQCAKYYQQYKNLPRKVSYAEICAQDPKRALCTKFPQFKNFSIHFDDNGIPDFTKVVTQKGGPTQDLTKGKTWIKASTAELGDAASKADQYAYSKVYQKDFGNTLAKDNMTGHHSGNLRYNAQNELEVEIQFVPKDLHAAFQHTGGFEYYRSVLGLSSTRK</sequence>